<sequence length="74" mass="8715">MEVRREEGGDWFGGVPEIMVRGEVRRCLCGREEGDERRCRCCVRWENENEIWFRGIGMNRVAGRLIGSWVIKLD</sequence>
<protein>
    <submittedName>
        <fullName evidence="1">Uncharacterized protein</fullName>
    </submittedName>
</protein>
<dbReference type="Proteomes" id="UP000823775">
    <property type="component" value="Unassembled WGS sequence"/>
</dbReference>
<proteinExistence type="predicted"/>
<reference evidence="1 2" key="1">
    <citation type="journal article" date="2021" name="BMC Genomics">
        <title>Datura genome reveals duplications of psychoactive alkaloid biosynthetic genes and high mutation rate following tissue culture.</title>
        <authorList>
            <person name="Rajewski A."/>
            <person name="Carter-House D."/>
            <person name="Stajich J."/>
            <person name="Litt A."/>
        </authorList>
    </citation>
    <scope>NUCLEOTIDE SEQUENCE [LARGE SCALE GENOMIC DNA]</scope>
    <source>
        <strain evidence="1">AR-01</strain>
    </source>
</reference>
<accession>A0ABS8VKJ6</accession>
<evidence type="ECO:0000313" key="2">
    <source>
        <dbReference type="Proteomes" id="UP000823775"/>
    </source>
</evidence>
<comment type="caution">
    <text evidence="1">The sequence shown here is derived from an EMBL/GenBank/DDBJ whole genome shotgun (WGS) entry which is preliminary data.</text>
</comment>
<name>A0ABS8VKJ6_DATST</name>
<organism evidence="1 2">
    <name type="scientific">Datura stramonium</name>
    <name type="common">Jimsonweed</name>
    <name type="synonym">Common thornapple</name>
    <dbReference type="NCBI Taxonomy" id="4076"/>
    <lineage>
        <taxon>Eukaryota</taxon>
        <taxon>Viridiplantae</taxon>
        <taxon>Streptophyta</taxon>
        <taxon>Embryophyta</taxon>
        <taxon>Tracheophyta</taxon>
        <taxon>Spermatophyta</taxon>
        <taxon>Magnoliopsida</taxon>
        <taxon>eudicotyledons</taxon>
        <taxon>Gunneridae</taxon>
        <taxon>Pentapetalae</taxon>
        <taxon>asterids</taxon>
        <taxon>lamiids</taxon>
        <taxon>Solanales</taxon>
        <taxon>Solanaceae</taxon>
        <taxon>Solanoideae</taxon>
        <taxon>Datureae</taxon>
        <taxon>Datura</taxon>
    </lineage>
</organism>
<evidence type="ECO:0000313" key="1">
    <source>
        <dbReference type="EMBL" id="MCE0481331.1"/>
    </source>
</evidence>
<gene>
    <name evidence="1" type="ORF">HAX54_039010</name>
</gene>
<keyword evidence="2" id="KW-1185">Reference proteome</keyword>
<dbReference type="EMBL" id="JACEIK010005369">
    <property type="protein sequence ID" value="MCE0481331.1"/>
    <property type="molecule type" value="Genomic_DNA"/>
</dbReference>